<protein>
    <submittedName>
        <fullName evidence="1">Uncharacterized protein</fullName>
    </submittedName>
</protein>
<dbReference type="EMBL" id="BAABIA010000002">
    <property type="protein sequence ID" value="GAA5136961.1"/>
    <property type="molecule type" value="Genomic_DNA"/>
</dbReference>
<organism evidence="1 2">
    <name type="scientific">Prosthecobacter algae</name>
    <dbReference type="NCBI Taxonomy" id="1144682"/>
    <lineage>
        <taxon>Bacteria</taxon>
        <taxon>Pseudomonadati</taxon>
        <taxon>Verrucomicrobiota</taxon>
        <taxon>Verrucomicrobiia</taxon>
        <taxon>Verrucomicrobiales</taxon>
        <taxon>Verrucomicrobiaceae</taxon>
        <taxon>Prosthecobacter</taxon>
    </lineage>
</organism>
<sequence>MKAHLVSLVLGVGGAALPALGEPLPMEVRQVVIRAPEMEVIRLMVGPKKTDAERVVELRRAVKEGRASVISDVSSAADDGGRVSVKSGQLAWMPSELDQEMDRLFMVPTAFEERFIGTSLECELQAWGPPATESKISAQWVTRYAPRGPETVLWPTSWLDVYDRKTNQLTDKAVHGWLDWRDLFEESVVCGVILESGEPKILAVMPPGDQVWPGDRKGRWLDVFIAEAQLPGLPKRPVTAEKAAMGNHTWVYGLALDSKAALALMRARQPAEDAGLLQRLMAQVEEGRARMVLCAGSAQVQGQRGQLVSTRWHEYPTEMPSIPSAWEARAVGTNLEMDGGALSLRQAIAAPARSEWKLALDVPEAIMWQPRFRDFQIQTEAGASPGTQLLSVMQVPEVMQGEGLPKDETLLVFSQREGPGWPEAPAPKPGYEAEIMVFEIPVSEEAEWQAAAVGKWGQPDTRRLQALVDSAQSGQRPLVAHVMLQLQGGMQATVGITEDYPTATEFDPPHRDGSPRMRPTALETLPVGSRWELDLNDENLSVAEDPHLLLTHTFLHSTARPLEPGLKETLAISADPEAEYPGAPHLVETWSEGSLKLVPGQVRCLGLRRPPGSASNVRHVAFIQVRELVP</sequence>
<accession>A0ABP9NYN3</accession>
<gene>
    <name evidence="1" type="ORF">GCM10023213_12900</name>
</gene>
<reference evidence="2" key="1">
    <citation type="journal article" date="2019" name="Int. J. Syst. Evol. Microbiol.">
        <title>The Global Catalogue of Microorganisms (GCM) 10K type strain sequencing project: providing services to taxonomists for standard genome sequencing and annotation.</title>
        <authorList>
            <consortium name="The Broad Institute Genomics Platform"/>
            <consortium name="The Broad Institute Genome Sequencing Center for Infectious Disease"/>
            <person name="Wu L."/>
            <person name="Ma J."/>
        </authorList>
    </citation>
    <scope>NUCLEOTIDE SEQUENCE [LARGE SCALE GENOMIC DNA]</scope>
    <source>
        <strain evidence="2">JCM 18053</strain>
    </source>
</reference>
<name>A0ABP9NYN3_9BACT</name>
<comment type="caution">
    <text evidence="1">The sequence shown here is derived from an EMBL/GenBank/DDBJ whole genome shotgun (WGS) entry which is preliminary data.</text>
</comment>
<evidence type="ECO:0000313" key="1">
    <source>
        <dbReference type="EMBL" id="GAA5136961.1"/>
    </source>
</evidence>
<proteinExistence type="predicted"/>
<dbReference type="Proteomes" id="UP001499852">
    <property type="component" value="Unassembled WGS sequence"/>
</dbReference>
<evidence type="ECO:0000313" key="2">
    <source>
        <dbReference type="Proteomes" id="UP001499852"/>
    </source>
</evidence>
<keyword evidence="2" id="KW-1185">Reference proteome</keyword>
<dbReference type="RefSeq" id="WP_345735545.1">
    <property type="nucleotide sequence ID" value="NZ_BAABIA010000002.1"/>
</dbReference>